<dbReference type="SUPFAM" id="SSF52540">
    <property type="entry name" value="P-loop containing nucleoside triphosphate hydrolases"/>
    <property type="match status" value="1"/>
</dbReference>
<dbReference type="InterPro" id="IPR027417">
    <property type="entry name" value="P-loop_NTPase"/>
</dbReference>
<dbReference type="GO" id="GO:0003677">
    <property type="term" value="F:DNA binding"/>
    <property type="evidence" value="ECO:0007669"/>
    <property type="project" value="TreeGrafter"/>
</dbReference>
<gene>
    <name evidence="3" type="ORF">EEDITHA_LOCUS7062</name>
</gene>
<dbReference type="PANTHER" id="PTHR23389:SF21">
    <property type="entry name" value="ATPASE FAMILY AAA DOMAIN-CONTAINING PROTEIN 5"/>
    <property type="match status" value="1"/>
</dbReference>
<feature type="compositionally biased region" description="Polar residues" evidence="1">
    <location>
        <begin position="246"/>
        <end position="266"/>
    </location>
</feature>
<dbReference type="Proteomes" id="UP001153954">
    <property type="component" value="Unassembled WGS sequence"/>
</dbReference>
<dbReference type="EMBL" id="CAKOGL010000010">
    <property type="protein sequence ID" value="CAH2091177.1"/>
    <property type="molecule type" value="Genomic_DNA"/>
</dbReference>
<feature type="region of interest" description="Disordered" evidence="1">
    <location>
        <begin position="244"/>
        <end position="266"/>
    </location>
</feature>
<name>A0AAU9U096_EUPED</name>
<evidence type="ECO:0000313" key="3">
    <source>
        <dbReference type="EMBL" id="CAH2091177.1"/>
    </source>
</evidence>
<proteinExistence type="predicted"/>
<accession>A0AAU9U096</accession>
<evidence type="ECO:0000259" key="2">
    <source>
        <dbReference type="SMART" id="SM00382"/>
    </source>
</evidence>
<evidence type="ECO:0000313" key="4">
    <source>
        <dbReference type="Proteomes" id="UP001153954"/>
    </source>
</evidence>
<reference evidence="3" key="1">
    <citation type="submission" date="2022-03" db="EMBL/GenBank/DDBJ databases">
        <authorList>
            <person name="Tunstrom K."/>
        </authorList>
    </citation>
    <scope>NUCLEOTIDE SEQUENCE</scope>
</reference>
<dbReference type="SMART" id="SM00382">
    <property type="entry name" value="AAA"/>
    <property type="match status" value="1"/>
</dbReference>
<feature type="domain" description="AAA+ ATPase" evidence="2">
    <location>
        <begin position="790"/>
        <end position="971"/>
    </location>
</feature>
<organism evidence="3 4">
    <name type="scientific">Euphydryas editha</name>
    <name type="common">Edith's checkerspot</name>
    <dbReference type="NCBI Taxonomy" id="104508"/>
    <lineage>
        <taxon>Eukaryota</taxon>
        <taxon>Metazoa</taxon>
        <taxon>Ecdysozoa</taxon>
        <taxon>Arthropoda</taxon>
        <taxon>Hexapoda</taxon>
        <taxon>Insecta</taxon>
        <taxon>Pterygota</taxon>
        <taxon>Neoptera</taxon>
        <taxon>Endopterygota</taxon>
        <taxon>Lepidoptera</taxon>
        <taxon>Glossata</taxon>
        <taxon>Ditrysia</taxon>
        <taxon>Papilionoidea</taxon>
        <taxon>Nymphalidae</taxon>
        <taxon>Nymphalinae</taxon>
        <taxon>Euphydryas</taxon>
    </lineage>
</organism>
<feature type="compositionally biased region" description="Basic residues" evidence="1">
    <location>
        <begin position="869"/>
        <end position="878"/>
    </location>
</feature>
<dbReference type="GO" id="GO:0061860">
    <property type="term" value="F:DNA clamp unloader activity"/>
    <property type="evidence" value="ECO:0007669"/>
    <property type="project" value="TreeGrafter"/>
</dbReference>
<dbReference type="GO" id="GO:0005634">
    <property type="term" value="C:nucleus"/>
    <property type="evidence" value="ECO:0007669"/>
    <property type="project" value="TreeGrafter"/>
</dbReference>
<feature type="region of interest" description="Disordered" evidence="1">
    <location>
        <begin position="365"/>
        <end position="416"/>
    </location>
</feature>
<dbReference type="PANTHER" id="PTHR23389">
    <property type="entry name" value="CHROMOSOME TRANSMISSION FIDELITY FACTOR 18"/>
    <property type="match status" value="1"/>
</dbReference>
<feature type="compositionally biased region" description="Polar residues" evidence="1">
    <location>
        <begin position="842"/>
        <end position="864"/>
    </location>
</feature>
<keyword evidence="4" id="KW-1185">Reference proteome</keyword>
<feature type="region of interest" description="Disordered" evidence="1">
    <location>
        <begin position="842"/>
        <end position="887"/>
    </location>
</feature>
<protein>
    <recommendedName>
        <fullName evidence="2">AAA+ ATPase domain-containing protein</fullName>
    </recommendedName>
</protein>
<feature type="compositionally biased region" description="Basic and acidic residues" evidence="1">
    <location>
        <begin position="383"/>
        <end position="394"/>
    </location>
</feature>
<dbReference type="Gene3D" id="3.40.50.300">
    <property type="entry name" value="P-loop containing nucleotide triphosphate hydrolases"/>
    <property type="match status" value="1"/>
</dbReference>
<evidence type="ECO:0000256" key="1">
    <source>
        <dbReference type="SAM" id="MobiDB-lite"/>
    </source>
</evidence>
<comment type="caution">
    <text evidence="3">The sequence shown here is derived from an EMBL/GenBank/DDBJ whole genome shotgun (WGS) entry which is preliminary data.</text>
</comment>
<dbReference type="InterPro" id="IPR003593">
    <property type="entry name" value="AAA+_ATPase"/>
</dbReference>
<sequence length="1286" mass="147511">MSDLLEAVAVAKDIKYATCSKFLIGNKHTRILKSKENLLKPKCNKELKKKLKKYKLRRGGNEDQDVLDVSQILVTSLRIKSPNKLDKTNNKYNKVDCEHTKPNNYLFKMVRRKKTCTQIETNNTDVNTSLNVNNTCTLLSDEDSQNSKQMDAFKLMMDSRNKSIGTNSPGKEKTEETLSQDILEKKAIKAKRVLSLQKMAENKGSLKHKEIEEFREKCIKKKMLKRAQLFKDMIIKQDTKKEHLSQSKITNTSTETNPNKDIINQSNDLKQNNTTLKLCDIFSDTNTVINETKPLKRVSDEDIEFLKKLSPSIRKKENMLCYFKTVTKDTELSSEEFKDNCSDESTKSVIKVKFTSKQRKKGKILKPCEDDVGGMSDTKSIQKNRDSKEFRDNSEQMEYNENRKRKRDKKIKDRIPNITLENKDNIELCNNENRPKRNTKKPVKYTEDVHCFSSDEELQIFTPKKKRNSENCSKAKSINSTIHEEEECKNIKKDIPLKCNDKGSLIHNKSKLSNDTIVNQKHKVKSELKKNLKSVNGTNKNLSSIKENNHKKTVKLAPIFVSKPQLSQEAIEAKKRFLKSGVPEKLKKNIIQQTNSNTLLDNFHSVFHIHQNGSYFDNFQGKDWFKFKSSGIEEINIADNYSFKLFIMKPLSAENHCLPTLQVKPEKVLKTIKSTYPRFPVYRTYQKLRCRCKGEFKDINYSDLDNSVEIIDSSLDVNNENPEKLNWCDKYKPTSSNEIIGNFESIKELKRWLETWSEKLTKEKINSSDMSDMSDFYSSDIDSRDSMKTTNNILIVTGQTGSGKTSSVYAVAAELAIKVIEVNASSKRNGKIMLQDLQEATQSHKVNRAKSSTECSQKSSTQELPNLLKNKKRGRPKRAHNDSNTNKIVSTITPETLTQASSSQEYVRTGMSLILIDDADIVFDQDDGFCSAISQLIQFSKRPVILVTSSPSCPHLQKFIQNGKIIHLRPLLPRMLGTWLDIMCLADVGKCYIGLGEKLLDFYRGDIRKTINCLQFYMNSYKNTNPIDEVISQVKCNIDDENSGMSWADSESLEGTSVNEISLYCSIDKQFNLFSCNVSPNVFNIWWNLSSHLNNKKNKDNVVSHLKVEQGSELKKIVETLDTLSIIDSIDLFKPDNRSNITSKPWYSSESASLLESEDFDGYNEAHCINKEISNVLMMSTILELEKNFKTENGVNCLAPSMSIHRERDRIVSRHHTLSSYLNASAVLDRRAIACDYWSSCRTISRIEKSKTDYNTKRNNRFCHYLKSLNILCKNDFFDNLAESLT</sequence>